<dbReference type="EMBL" id="LNYO01000013">
    <property type="protein sequence ID" value="KTD36296.1"/>
    <property type="molecule type" value="Genomic_DNA"/>
</dbReference>
<dbReference type="EC" id="3.1.1.85" evidence="5"/>
<organism evidence="7 8">
    <name type="scientific">Legionella nautarum</name>
    <dbReference type="NCBI Taxonomy" id="45070"/>
    <lineage>
        <taxon>Bacteria</taxon>
        <taxon>Pseudomonadati</taxon>
        <taxon>Pseudomonadota</taxon>
        <taxon>Gammaproteobacteria</taxon>
        <taxon>Legionellales</taxon>
        <taxon>Legionellaceae</taxon>
        <taxon>Legionella</taxon>
    </lineage>
</organism>
<feature type="active site" evidence="5">
    <location>
        <position position="192"/>
    </location>
</feature>
<proteinExistence type="inferred from homology"/>
<dbReference type="STRING" id="45070.Lnau_1280"/>
<keyword evidence="2 5" id="KW-0963">Cytoplasm</keyword>
<dbReference type="InterPro" id="IPR000073">
    <property type="entry name" value="AB_hydrolase_1"/>
</dbReference>
<evidence type="ECO:0000256" key="2">
    <source>
        <dbReference type="ARBA" id="ARBA00022490"/>
    </source>
</evidence>
<sequence>MNLYIKVIGKGSPLVFFHGWGFDHTIWLQLATCIDNEYQLFLVDLPGFGLSSPMSWELFKKNLIQQLPAQFALAGWSMGGLLATRFAIEEPTHVTKLINISSSPRFIKEKAWPGIEKQAFSQFFINLTADPQLTISEFIGLQLKNNSYQYHNEIMPDPASLKEGLQILADWDLRELLHSLKRPAYFLFGHLDAITPRATMAAMQKLYPQFNYLMFAKAAHIPFLSDRAEFITVLQDILR</sequence>
<evidence type="ECO:0000313" key="8">
    <source>
        <dbReference type="Proteomes" id="UP000054725"/>
    </source>
</evidence>
<keyword evidence="3 5" id="KW-0093">Biotin biosynthesis</keyword>
<comment type="catalytic activity">
    <reaction evidence="5">
        <text>6-carboxyhexanoyl-[ACP] methyl ester + H2O = 6-carboxyhexanoyl-[ACP] + methanol + H(+)</text>
        <dbReference type="Rhea" id="RHEA:42700"/>
        <dbReference type="Rhea" id="RHEA-COMP:9955"/>
        <dbReference type="Rhea" id="RHEA-COMP:10186"/>
        <dbReference type="ChEBI" id="CHEBI:15377"/>
        <dbReference type="ChEBI" id="CHEBI:15378"/>
        <dbReference type="ChEBI" id="CHEBI:17790"/>
        <dbReference type="ChEBI" id="CHEBI:78846"/>
        <dbReference type="ChEBI" id="CHEBI:82735"/>
        <dbReference type="EC" id="3.1.1.85"/>
    </reaction>
</comment>
<reference evidence="7 8" key="1">
    <citation type="submission" date="2015-11" db="EMBL/GenBank/DDBJ databases">
        <title>Genomic analysis of 38 Legionella species identifies large and diverse effector repertoires.</title>
        <authorList>
            <person name="Burstein D."/>
            <person name="Amaro F."/>
            <person name="Zusman T."/>
            <person name="Lifshitz Z."/>
            <person name="Cohen O."/>
            <person name="Gilbert J.A."/>
            <person name="Pupko T."/>
            <person name="Shuman H.A."/>
            <person name="Segal G."/>
        </authorList>
    </citation>
    <scope>NUCLEOTIDE SEQUENCE [LARGE SCALE GENOMIC DNA]</scope>
    <source>
        <strain evidence="7 8">ATCC 49506</strain>
    </source>
</reference>
<dbReference type="GO" id="GO:0090499">
    <property type="term" value="F:pimelyl-[acyl-carrier protein] methyl ester esterase activity"/>
    <property type="evidence" value="ECO:0007669"/>
    <property type="project" value="UniProtKB-EC"/>
</dbReference>
<dbReference type="Gene3D" id="3.40.50.1820">
    <property type="entry name" value="alpha/beta hydrolase"/>
    <property type="match status" value="1"/>
</dbReference>
<keyword evidence="8" id="KW-1185">Reference proteome</keyword>
<comment type="function">
    <text evidence="5">The physiological role of BioH is to remove the methyl group introduced by BioC when the pimeloyl moiety is complete. It allows to synthesize pimeloyl-ACP via the fatty acid synthetic pathway through the hydrolysis of the ester bonds of pimeloyl-ACP esters.</text>
</comment>
<comment type="pathway">
    <text evidence="5">Cofactor biosynthesis; biotin biosynthesis.</text>
</comment>
<gene>
    <name evidence="5 7" type="primary">bioH</name>
    <name evidence="7" type="ORF">Lnau_1280</name>
</gene>
<evidence type="ECO:0000313" key="7">
    <source>
        <dbReference type="EMBL" id="KTD36296.1"/>
    </source>
</evidence>
<dbReference type="PANTHER" id="PTHR43194:SF5">
    <property type="entry name" value="PIMELOYL-[ACYL-CARRIER PROTEIN] METHYL ESTER ESTERASE"/>
    <property type="match status" value="1"/>
</dbReference>
<protein>
    <recommendedName>
        <fullName evidence="5">Pimeloyl-[acyl-carrier protein] methyl ester esterase</fullName>
        <ecNumber evidence="5">3.1.1.85</ecNumber>
    </recommendedName>
    <alternativeName>
        <fullName evidence="5">Biotin synthesis protein BioH</fullName>
    </alternativeName>
    <alternativeName>
        <fullName evidence="5">Carboxylesterase BioH</fullName>
    </alternativeName>
</protein>
<evidence type="ECO:0000256" key="4">
    <source>
        <dbReference type="ARBA" id="ARBA00022801"/>
    </source>
</evidence>
<comment type="similarity">
    <text evidence="5">Belongs to the AB hydrolase superfamily. Carboxylesterase BioH family.</text>
</comment>
<dbReference type="OrthoDB" id="9780744at2"/>
<evidence type="ECO:0000259" key="6">
    <source>
        <dbReference type="Pfam" id="PF00561"/>
    </source>
</evidence>
<feature type="active site" evidence="5">
    <location>
        <position position="220"/>
    </location>
</feature>
<feature type="binding site" evidence="5">
    <location>
        <position position="20"/>
    </location>
    <ligand>
        <name>substrate</name>
    </ligand>
</feature>
<accession>A0A0W0WVF1</accession>
<dbReference type="Proteomes" id="UP000054725">
    <property type="component" value="Unassembled WGS sequence"/>
</dbReference>
<dbReference type="Pfam" id="PF00561">
    <property type="entry name" value="Abhydrolase_1"/>
    <property type="match status" value="1"/>
</dbReference>
<dbReference type="AlphaFoldDB" id="A0A0W0WVF1"/>
<comment type="subunit">
    <text evidence="5">Monomer.</text>
</comment>
<feature type="domain" description="AB hydrolase-1" evidence="6">
    <location>
        <begin position="13"/>
        <end position="225"/>
    </location>
</feature>
<evidence type="ECO:0000256" key="3">
    <source>
        <dbReference type="ARBA" id="ARBA00022756"/>
    </source>
</evidence>
<name>A0A0W0WVF1_9GAMM</name>
<keyword evidence="4 5" id="KW-0378">Hydrolase</keyword>
<dbReference type="GO" id="GO:0005737">
    <property type="term" value="C:cytoplasm"/>
    <property type="evidence" value="ECO:0007669"/>
    <property type="project" value="UniProtKB-SubCell"/>
</dbReference>
<comment type="caution">
    <text evidence="7">The sequence shown here is derived from an EMBL/GenBank/DDBJ whole genome shotgun (WGS) entry which is preliminary data.</text>
</comment>
<dbReference type="PATRIC" id="fig|45070.6.peg.1346"/>
<feature type="binding site" evidence="5">
    <location>
        <position position="220"/>
    </location>
    <ligand>
        <name>substrate</name>
    </ligand>
</feature>
<feature type="active site" description="Nucleophile" evidence="5">
    <location>
        <position position="77"/>
    </location>
</feature>
<dbReference type="HAMAP" id="MF_01260">
    <property type="entry name" value="Carboxylester"/>
    <property type="match status" value="1"/>
</dbReference>
<dbReference type="SUPFAM" id="SSF53474">
    <property type="entry name" value="alpha/beta-Hydrolases"/>
    <property type="match status" value="1"/>
</dbReference>
<feature type="binding site" evidence="5">
    <location>
        <begin position="77"/>
        <end position="78"/>
    </location>
    <ligand>
        <name>substrate</name>
    </ligand>
</feature>
<dbReference type="GO" id="GO:0009102">
    <property type="term" value="P:biotin biosynthetic process"/>
    <property type="evidence" value="ECO:0007669"/>
    <property type="project" value="UniProtKB-UniRule"/>
</dbReference>
<keyword evidence="1 5" id="KW-0719">Serine esterase</keyword>
<evidence type="ECO:0000256" key="5">
    <source>
        <dbReference type="HAMAP-Rule" id="MF_01260"/>
    </source>
</evidence>
<dbReference type="InterPro" id="IPR029058">
    <property type="entry name" value="AB_hydrolase_fold"/>
</dbReference>
<feature type="binding site" evidence="5">
    <location>
        <begin position="138"/>
        <end position="142"/>
    </location>
    <ligand>
        <name>substrate</name>
    </ligand>
</feature>
<dbReference type="InterPro" id="IPR050228">
    <property type="entry name" value="Carboxylesterase_BioH"/>
</dbReference>
<dbReference type="PANTHER" id="PTHR43194">
    <property type="entry name" value="HYDROLASE ALPHA/BETA FOLD FAMILY"/>
    <property type="match status" value="1"/>
</dbReference>
<comment type="subcellular location">
    <subcellularLocation>
        <location evidence="5">Cytoplasm</location>
    </subcellularLocation>
</comment>
<evidence type="ECO:0000256" key="1">
    <source>
        <dbReference type="ARBA" id="ARBA00022487"/>
    </source>
</evidence>
<dbReference type="InterPro" id="IPR010076">
    <property type="entry name" value="BioH"/>
</dbReference>
<dbReference type="RefSeq" id="WP_058504309.1">
    <property type="nucleotide sequence ID" value="NZ_CAAAIF010000001.1"/>
</dbReference>